<protein>
    <submittedName>
        <fullName evidence="2">Uncharacterized protein</fullName>
    </submittedName>
</protein>
<accession>A0AAD8AK72</accession>
<keyword evidence="3" id="KW-1185">Reference proteome</keyword>
<evidence type="ECO:0000313" key="2">
    <source>
        <dbReference type="EMBL" id="KAJ9599198.1"/>
    </source>
</evidence>
<dbReference type="AlphaFoldDB" id="A0AAD8AK72"/>
<feature type="non-terminal residue" evidence="2">
    <location>
        <position position="1"/>
    </location>
</feature>
<comment type="caution">
    <text evidence="2">The sequence shown here is derived from an EMBL/GenBank/DDBJ whole genome shotgun (WGS) entry which is preliminary data.</text>
</comment>
<keyword evidence="1" id="KW-1133">Transmembrane helix</keyword>
<proteinExistence type="predicted"/>
<keyword evidence="1" id="KW-0472">Membrane</keyword>
<sequence>KMEKIFFILEDIIFFLHLIIRFSFMCFVFSHIILLERLDSFTELFFDFSSSDCIQFNSYFQRNLSPNFYATLILQLILSNYFLNCHLNFVIKLDSSGISKFMVLLVYDICKGFEDSFLEGVSHRVFVLSEIIFEIGLVWTENITPKFSRFFNLMKKNSTQYGLTPISCVIILC</sequence>
<reference evidence="2" key="2">
    <citation type="submission" date="2023-05" db="EMBL/GenBank/DDBJ databases">
        <authorList>
            <person name="Fouks B."/>
        </authorList>
    </citation>
    <scope>NUCLEOTIDE SEQUENCE</scope>
    <source>
        <strain evidence="2">Stay&amp;Tobe</strain>
        <tissue evidence="2">Testes</tissue>
    </source>
</reference>
<gene>
    <name evidence="2" type="ORF">L9F63_010329</name>
</gene>
<feature type="non-terminal residue" evidence="2">
    <location>
        <position position="173"/>
    </location>
</feature>
<name>A0AAD8AK72_DIPPU</name>
<organism evidence="2 3">
    <name type="scientific">Diploptera punctata</name>
    <name type="common">Pacific beetle cockroach</name>
    <dbReference type="NCBI Taxonomy" id="6984"/>
    <lineage>
        <taxon>Eukaryota</taxon>
        <taxon>Metazoa</taxon>
        <taxon>Ecdysozoa</taxon>
        <taxon>Arthropoda</taxon>
        <taxon>Hexapoda</taxon>
        <taxon>Insecta</taxon>
        <taxon>Pterygota</taxon>
        <taxon>Neoptera</taxon>
        <taxon>Polyneoptera</taxon>
        <taxon>Dictyoptera</taxon>
        <taxon>Blattodea</taxon>
        <taxon>Blaberoidea</taxon>
        <taxon>Blaberidae</taxon>
        <taxon>Diplopterinae</taxon>
        <taxon>Diploptera</taxon>
    </lineage>
</organism>
<feature type="transmembrane region" description="Helical" evidence="1">
    <location>
        <begin position="12"/>
        <end position="34"/>
    </location>
</feature>
<dbReference type="EMBL" id="JASPKZ010000828">
    <property type="protein sequence ID" value="KAJ9599198.1"/>
    <property type="molecule type" value="Genomic_DNA"/>
</dbReference>
<keyword evidence="1" id="KW-0812">Transmembrane</keyword>
<evidence type="ECO:0000313" key="3">
    <source>
        <dbReference type="Proteomes" id="UP001233999"/>
    </source>
</evidence>
<dbReference type="Proteomes" id="UP001233999">
    <property type="component" value="Unassembled WGS sequence"/>
</dbReference>
<feature type="transmembrane region" description="Helical" evidence="1">
    <location>
        <begin position="68"/>
        <end position="91"/>
    </location>
</feature>
<evidence type="ECO:0000256" key="1">
    <source>
        <dbReference type="SAM" id="Phobius"/>
    </source>
</evidence>
<reference evidence="2" key="1">
    <citation type="journal article" date="2023" name="IScience">
        <title>Live-bearing cockroach genome reveals convergent evolutionary mechanisms linked to viviparity in insects and beyond.</title>
        <authorList>
            <person name="Fouks B."/>
            <person name="Harrison M.C."/>
            <person name="Mikhailova A.A."/>
            <person name="Marchal E."/>
            <person name="English S."/>
            <person name="Carruthers M."/>
            <person name="Jennings E.C."/>
            <person name="Chiamaka E.L."/>
            <person name="Frigard R.A."/>
            <person name="Pippel M."/>
            <person name="Attardo G.M."/>
            <person name="Benoit J.B."/>
            <person name="Bornberg-Bauer E."/>
            <person name="Tobe S.S."/>
        </authorList>
    </citation>
    <scope>NUCLEOTIDE SEQUENCE</scope>
    <source>
        <strain evidence="2">Stay&amp;Tobe</strain>
    </source>
</reference>